<dbReference type="InterPro" id="IPR035398">
    <property type="entry name" value="Bac_rhamnosid_C"/>
</dbReference>
<dbReference type="AlphaFoldDB" id="A0A0F9NVI4"/>
<feature type="domain" description="Sulfatase N-terminal" evidence="5">
    <location>
        <begin position="72"/>
        <end position="401"/>
    </location>
</feature>
<dbReference type="InterPro" id="IPR012341">
    <property type="entry name" value="6hp_glycosidase-like_sf"/>
</dbReference>
<evidence type="ECO:0000259" key="6">
    <source>
        <dbReference type="Pfam" id="PF17389"/>
    </source>
</evidence>
<dbReference type="Pfam" id="PF17390">
    <property type="entry name" value="Bac_rhamnosid_C"/>
    <property type="match status" value="1"/>
</dbReference>
<feature type="transmembrane region" description="Helical" evidence="4">
    <location>
        <begin position="43"/>
        <end position="62"/>
    </location>
</feature>
<proteinExistence type="predicted"/>
<dbReference type="SUPFAM" id="SSF53649">
    <property type="entry name" value="Alkaline phosphatase-like"/>
    <property type="match status" value="1"/>
</dbReference>
<evidence type="ECO:0000256" key="1">
    <source>
        <dbReference type="ARBA" id="ARBA00001445"/>
    </source>
</evidence>
<dbReference type="InterPro" id="IPR017850">
    <property type="entry name" value="Alkaline_phosphatase_core_sf"/>
</dbReference>
<dbReference type="PANTHER" id="PTHR33307">
    <property type="entry name" value="ALPHA-RHAMNOSIDASE (EUROFUNG)"/>
    <property type="match status" value="1"/>
</dbReference>
<dbReference type="PANTHER" id="PTHR33307:SF6">
    <property type="entry name" value="ALPHA-RHAMNOSIDASE (EUROFUNG)-RELATED"/>
    <property type="match status" value="1"/>
</dbReference>
<accession>A0A0F9NVI4</accession>
<sequence length="1214" mass="139316">MLKIYELFKLDACLINRILNSWKSAIHLIPCVFETIQRYMKKYFVAALLTFFLSISINYAVAQESQRTGKKPNIIFILTDDQRFDALGYAGNTLISTPEMDKLAKEGTYFENAMVTTPICAASRASILTGLYERTHNFNFQTGNIRDVYMENSYPTILKNNGYQTAFYGKYGVRYDDLDKQFNEFESYDRNNAFEDRRGYYYKTLGKDTVHLTRYTGQKALDYIGKANESQPFCLSLSFSAPHAHDSAREQYFWQPESDTLLEGITMPGPELGDDTYFEAQPKIVQNGFNRLRWTWRYDTPEKYQHSVKGYYRMISGIDREIGKIRAELKRKGLDKNTVIIVMGDNGYFLGERQLAGKWLLYDNSVRVPLLVFDPRLKNQKDSKEMALNIDVPATILDLANLPQPKNWQGKSLMPLVSKQTNSLERDTVLIEHIWEFENIPPSEGVRTNEWKYFRYVNDKAIEELYNLKSDPQEIVNLAYTDEYFEKLKAFRQKTDDLIARYSDFYSNGPDILTIEFIRQTKDVAIIDSIPEFGWEVPMGAIEQSAYQILVASSEKSIANNSGDLWNSEQVRSNASSEIEYKGAELKSGKTYFWKVRIWDQDNRLSKYSSPQSFTMSDIEEQTITTPNSFQIDSIKPKVFERRSDGYFIDFGKAAFATLDFTYEAKNDHLLTVRIGEQLDGQKINRKPAENSHIRYQQIDIEVSPENTHYQISIDADERNTLSGKALPLPKDFPVLMPFRYAEVEGAQEILSSENFTQLAFHSYWEDGSSNFESSNEILNQVWDLCKYTIKATTFNGLYVDGDRERIPYEADAYLNQLSHYTTDREYAMARQTIEYFMEHPTWPTEWQQHVALMFNADYMYTGNTELIEKYYEDLKYKTLYELANDDGLITSTKMTPELMKNLGFPETMKETFRDIVDWPSAGWGGDPANKGERDGYVFKDYNTVVNAFYYQNMVIMAKFAKVLGKTQESQDFELRALKAKNAINLQMFDAERGIYVDGIGTDHAALHANMLPLAFNLVPEEHIESVVEFVKSRGMACSVYGSQYLMDGLYNAGAAGYALSLLTDTSDRSWYNMIRVGSTMTLEAWDVKYKNNLDWNHAWGAVPANSIPRGLWGIQPKTPGFGVATIKPQMADLQSSTIAMPTIKGTIKASYESQNPRLQVFTIEIPANMVADFVMGKSPGKEMRHNGKKINAGFESIQLTPGVHEIELVINSF</sequence>
<organism evidence="8">
    <name type="scientific">marine sediment metagenome</name>
    <dbReference type="NCBI Taxonomy" id="412755"/>
    <lineage>
        <taxon>unclassified sequences</taxon>
        <taxon>metagenomes</taxon>
        <taxon>ecological metagenomes</taxon>
    </lineage>
</organism>
<dbReference type="InterPro" id="IPR016007">
    <property type="entry name" value="Alpha_rhamnosid"/>
</dbReference>
<dbReference type="Pfam" id="PF17389">
    <property type="entry name" value="Bac_rhamnosid6H"/>
    <property type="match status" value="1"/>
</dbReference>
<dbReference type="InterPro" id="IPR000917">
    <property type="entry name" value="Sulfatase_N"/>
</dbReference>
<evidence type="ECO:0000256" key="4">
    <source>
        <dbReference type="SAM" id="Phobius"/>
    </source>
</evidence>
<evidence type="ECO:0000259" key="5">
    <source>
        <dbReference type="Pfam" id="PF00884"/>
    </source>
</evidence>
<evidence type="ECO:0000259" key="7">
    <source>
        <dbReference type="Pfam" id="PF17390"/>
    </source>
</evidence>
<dbReference type="InterPro" id="IPR013783">
    <property type="entry name" value="Ig-like_fold"/>
</dbReference>
<keyword evidence="4" id="KW-1133">Transmembrane helix</keyword>
<evidence type="ECO:0000313" key="8">
    <source>
        <dbReference type="EMBL" id="KKN21824.1"/>
    </source>
</evidence>
<dbReference type="Pfam" id="PF00884">
    <property type="entry name" value="Sulfatase"/>
    <property type="match status" value="1"/>
</dbReference>
<dbReference type="Pfam" id="PF25788">
    <property type="entry name" value="Ig_Rha78A_N"/>
    <property type="match status" value="1"/>
</dbReference>
<dbReference type="GO" id="GO:0030596">
    <property type="term" value="F:alpha-L-rhamnosidase activity"/>
    <property type="evidence" value="ECO:0007669"/>
    <property type="project" value="UniProtKB-EC"/>
</dbReference>
<feature type="domain" description="Alpha-L-rhamnosidase six-hairpin glycosidase" evidence="6">
    <location>
        <begin position="770"/>
        <end position="1106"/>
    </location>
</feature>
<keyword evidence="4" id="KW-0812">Transmembrane</keyword>
<dbReference type="InterPro" id="IPR008928">
    <property type="entry name" value="6-hairpin_glycosidase_sf"/>
</dbReference>
<dbReference type="SUPFAM" id="SSF48208">
    <property type="entry name" value="Six-hairpin glycosidases"/>
    <property type="match status" value="1"/>
</dbReference>
<dbReference type="Gene3D" id="2.60.40.10">
    <property type="entry name" value="Immunoglobulins"/>
    <property type="match status" value="1"/>
</dbReference>
<dbReference type="Gene3D" id="1.50.10.10">
    <property type="match status" value="1"/>
</dbReference>
<dbReference type="CDD" id="cd16031">
    <property type="entry name" value="G6S_like"/>
    <property type="match status" value="1"/>
</dbReference>
<gene>
    <name evidence="8" type="ORF">LCGC14_0921490</name>
</gene>
<dbReference type="Gene3D" id="3.40.720.10">
    <property type="entry name" value="Alkaline Phosphatase, subunit A"/>
    <property type="match status" value="1"/>
</dbReference>
<evidence type="ECO:0000256" key="2">
    <source>
        <dbReference type="ARBA" id="ARBA00012652"/>
    </source>
</evidence>
<protein>
    <recommendedName>
        <fullName evidence="2">alpha-L-rhamnosidase</fullName>
        <ecNumber evidence="2">3.2.1.40</ecNumber>
    </recommendedName>
</protein>
<reference evidence="8" key="1">
    <citation type="journal article" date="2015" name="Nature">
        <title>Complex archaea that bridge the gap between prokaryotes and eukaryotes.</title>
        <authorList>
            <person name="Spang A."/>
            <person name="Saw J.H."/>
            <person name="Jorgensen S.L."/>
            <person name="Zaremba-Niedzwiedzka K."/>
            <person name="Martijn J."/>
            <person name="Lind A.E."/>
            <person name="van Eijk R."/>
            <person name="Schleper C."/>
            <person name="Guy L."/>
            <person name="Ettema T.J."/>
        </authorList>
    </citation>
    <scope>NUCLEOTIDE SEQUENCE</scope>
</reference>
<dbReference type="InterPro" id="IPR035396">
    <property type="entry name" value="Bac_rhamnosid6H"/>
</dbReference>
<dbReference type="Gene3D" id="2.60.120.260">
    <property type="entry name" value="Galactose-binding domain-like"/>
    <property type="match status" value="1"/>
</dbReference>
<dbReference type="GO" id="GO:0005975">
    <property type="term" value="P:carbohydrate metabolic process"/>
    <property type="evidence" value="ECO:0007669"/>
    <property type="project" value="InterPro"/>
</dbReference>
<name>A0A0F9NVI4_9ZZZZ</name>
<dbReference type="EMBL" id="LAZR01003115">
    <property type="protein sequence ID" value="KKN21824.1"/>
    <property type="molecule type" value="Genomic_DNA"/>
</dbReference>
<keyword evidence="4" id="KW-0472">Membrane</keyword>
<comment type="catalytic activity">
    <reaction evidence="1">
        <text>Hydrolysis of terminal non-reducing alpha-L-rhamnose residues in alpha-L-rhamnosides.</text>
        <dbReference type="EC" id="3.2.1.40"/>
    </reaction>
</comment>
<dbReference type="EC" id="3.2.1.40" evidence="2"/>
<comment type="caution">
    <text evidence="8">The sequence shown here is derived from an EMBL/GenBank/DDBJ whole genome shotgun (WGS) entry which is preliminary data.</text>
</comment>
<evidence type="ECO:0000256" key="3">
    <source>
        <dbReference type="ARBA" id="ARBA00022801"/>
    </source>
</evidence>
<feature type="domain" description="Alpha-L-rhamnosidase C-terminal" evidence="7">
    <location>
        <begin position="1114"/>
        <end position="1187"/>
    </location>
</feature>
<keyword evidence="3" id="KW-0378">Hydrolase</keyword>
<dbReference type="Gene3D" id="2.60.420.10">
    <property type="entry name" value="Maltose phosphorylase, domain 3"/>
    <property type="match status" value="1"/>
</dbReference>